<dbReference type="GO" id="GO:0016757">
    <property type="term" value="F:glycosyltransferase activity"/>
    <property type="evidence" value="ECO:0007669"/>
    <property type="project" value="InterPro"/>
</dbReference>
<dbReference type="CAZy" id="GT4">
    <property type="family name" value="Glycosyltransferase Family 4"/>
</dbReference>
<evidence type="ECO:0000313" key="4">
    <source>
        <dbReference type="EMBL" id="ABO51631.1"/>
    </source>
</evidence>
<dbReference type="Proteomes" id="UP000001556">
    <property type="component" value="Chromosome"/>
</dbReference>
<dbReference type="eggNOG" id="COG0438">
    <property type="taxonomic scope" value="Bacteria"/>
</dbReference>
<keyword evidence="2" id="KW-0472">Membrane</keyword>
<dbReference type="InterPro" id="IPR001296">
    <property type="entry name" value="Glyco_trans_1"/>
</dbReference>
<accession>A4J978</accession>
<evidence type="ECO:0000313" key="5">
    <source>
        <dbReference type="Proteomes" id="UP000001556"/>
    </source>
</evidence>
<dbReference type="AlphaFoldDB" id="A4J978"/>
<evidence type="ECO:0000259" key="3">
    <source>
        <dbReference type="Pfam" id="PF00534"/>
    </source>
</evidence>
<dbReference type="GO" id="GO:0009103">
    <property type="term" value="P:lipopolysaccharide biosynthetic process"/>
    <property type="evidence" value="ECO:0007669"/>
    <property type="project" value="TreeGrafter"/>
</dbReference>
<name>A4J978_DESRM</name>
<dbReference type="PANTHER" id="PTHR46401:SF2">
    <property type="entry name" value="GLYCOSYLTRANSFERASE WBBK-RELATED"/>
    <property type="match status" value="1"/>
</dbReference>
<dbReference type="KEGG" id="drm:Dred_3129"/>
<dbReference type="HOGENOM" id="CLU_037107_0_0_9"/>
<evidence type="ECO:0000256" key="1">
    <source>
        <dbReference type="ARBA" id="ARBA00022679"/>
    </source>
</evidence>
<proteinExistence type="predicted"/>
<keyword evidence="2" id="KW-1133">Transmembrane helix</keyword>
<evidence type="ECO:0000256" key="2">
    <source>
        <dbReference type="SAM" id="Phobius"/>
    </source>
</evidence>
<protein>
    <submittedName>
        <fullName evidence="4">Glycosyl transferase, group 1</fullName>
    </submittedName>
</protein>
<dbReference type="RefSeq" id="WP_011879419.1">
    <property type="nucleotide sequence ID" value="NC_009253.1"/>
</dbReference>
<dbReference type="SUPFAM" id="SSF53756">
    <property type="entry name" value="UDP-Glycosyltransferase/glycogen phosphorylase"/>
    <property type="match status" value="1"/>
</dbReference>
<keyword evidence="5" id="KW-1185">Reference proteome</keyword>
<dbReference type="Pfam" id="PF00534">
    <property type="entry name" value="Glycos_transf_1"/>
    <property type="match status" value="1"/>
</dbReference>
<gene>
    <name evidence="4" type="ordered locus">Dred_3129</name>
</gene>
<dbReference type="PANTHER" id="PTHR46401">
    <property type="entry name" value="GLYCOSYLTRANSFERASE WBBK-RELATED"/>
    <property type="match status" value="1"/>
</dbReference>
<dbReference type="OrthoDB" id="9801609at2"/>
<dbReference type="EMBL" id="CP000612">
    <property type="protein sequence ID" value="ABO51631.1"/>
    <property type="molecule type" value="Genomic_DNA"/>
</dbReference>
<sequence length="545" mass="62381">MSVKKYGIYLAYPPSVDLRAEGLGRHLAEFLKGAQERDNVCFVVACPSWTRQSLQQLCSEADVDPETFETISPRSKPLLLRAYEGYLKIKQRRISRGKFRALLKRLHVFLDNLSLLIEKKLVGMRSLTLGILLGIIFLPFLLMFGIFRGIILVVSKIFSFGKKVGQIMLKNSKVQSYRRRQQQILREPKQNSRVVRLYRYMEEAESAILRRLIERRQDVIAWYCPTAFWPHFNEISAPRLMCVPDVVLGDFPVGFAGVGGERFLENFRQVEEAIRGGEYFVTYSKHVMWNTLVKRYSVNPNNVYVVPHGANRLDELVVASGCPFNDSVTNQLCQSLFRGALSKVVNHPNAKIFGSGNVRFIFYASQFRPNKNVISLLRAYNHLLKRRYIGLKLVLTGNPKTTPEIISFINENNLENDVLCLHGLTAQELAACYRLADLAVNPSLSEGGCPFTFAEAISVGTPVVMARIPVTEEVMVDPELNSDMLFNPYDYRDIADRIEWALENKGELYKRQRKFFEEVVGKRTWRNVVDDYINILDEIAESRGK</sequence>
<feature type="transmembrane region" description="Helical" evidence="2">
    <location>
        <begin position="129"/>
        <end position="154"/>
    </location>
</feature>
<keyword evidence="2" id="KW-0812">Transmembrane</keyword>
<reference evidence="4 5" key="1">
    <citation type="submission" date="2007-03" db="EMBL/GenBank/DDBJ databases">
        <title>Complete sequence of Desulfotomaculum reducens MI-1.</title>
        <authorList>
            <consortium name="US DOE Joint Genome Institute"/>
            <person name="Copeland A."/>
            <person name="Lucas S."/>
            <person name="Lapidus A."/>
            <person name="Barry K."/>
            <person name="Detter J.C."/>
            <person name="Glavina del Rio T."/>
            <person name="Hammon N."/>
            <person name="Israni S."/>
            <person name="Dalin E."/>
            <person name="Tice H."/>
            <person name="Pitluck S."/>
            <person name="Sims D."/>
            <person name="Brettin T."/>
            <person name="Bruce D."/>
            <person name="Han C."/>
            <person name="Tapia R."/>
            <person name="Schmutz J."/>
            <person name="Larimer F."/>
            <person name="Land M."/>
            <person name="Hauser L."/>
            <person name="Kyrpides N."/>
            <person name="Kim E."/>
            <person name="Tebo B.M."/>
            <person name="Richardson P."/>
        </authorList>
    </citation>
    <scope>NUCLEOTIDE SEQUENCE [LARGE SCALE GENOMIC DNA]</scope>
    <source>
        <strain evidence="4 5">MI-1</strain>
    </source>
</reference>
<dbReference type="STRING" id="349161.Dred_3129"/>
<keyword evidence="1 4" id="KW-0808">Transferase</keyword>
<dbReference type="Gene3D" id="3.40.50.2000">
    <property type="entry name" value="Glycogen Phosphorylase B"/>
    <property type="match status" value="1"/>
</dbReference>
<organism evidence="4 5">
    <name type="scientific">Desulforamulus reducens (strain ATCC BAA-1160 / DSM 100696 / MI-1)</name>
    <name type="common">Desulfotomaculum reducens</name>
    <dbReference type="NCBI Taxonomy" id="349161"/>
    <lineage>
        <taxon>Bacteria</taxon>
        <taxon>Bacillati</taxon>
        <taxon>Bacillota</taxon>
        <taxon>Clostridia</taxon>
        <taxon>Eubacteriales</taxon>
        <taxon>Peptococcaceae</taxon>
        <taxon>Desulforamulus</taxon>
    </lineage>
</organism>
<feature type="domain" description="Glycosyl transferase family 1" evidence="3">
    <location>
        <begin position="357"/>
        <end position="514"/>
    </location>
</feature>